<evidence type="ECO:0000259" key="4">
    <source>
        <dbReference type="PROSITE" id="PS50075"/>
    </source>
</evidence>
<accession>A0ABS7QPP0</accession>
<organism evidence="5 6">
    <name type="scientific">Streptantibioticus parmotrematis</name>
    <dbReference type="NCBI Taxonomy" id="2873249"/>
    <lineage>
        <taxon>Bacteria</taxon>
        <taxon>Bacillati</taxon>
        <taxon>Actinomycetota</taxon>
        <taxon>Actinomycetes</taxon>
        <taxon>Kitasatosporales</taxon>
        <taxon>Streptomycetaceae</taxon>
        <taxon>Streptantibioticus</taxon>
    </lineage>
</organism>
<evidence type="ECO:0000256" key="3">
    <source>
        <dbReference type="SAM" id="MobiDB-lite"/>
    </source>
</evidence>
<evidence type="ECO:0000313" key="6">
    <source>
        <dbReference type="Proteomes" id="UP001198565"/>
    </source>
</evidence>
<dbReference type="InterPro" id="IPR036736">
    <property type="entry name" value="ACP-like_sf"/>
</dbReference>
<dbReference type="InterPro" id="IPR020806">
    <property type="entry name" value="PKS_PP-bd"/>
</dbReference>
<dbReference type="RefSeq" id="WP_222976285.1">
    <property type="nucleotide sequence ID" value="NZ_JAINVZ010000005.1"/>
</dbReference>
<dbReference type="EMBL" id="JAINVZ010000005">
    <property type="protein sequence ID" value="MBY8885156.1"/>
    <property type="molecule type" value="Genomic_DNA"/>
</dbReference>
<dbReference type="Pfam" id="PF00550">
    <property type="entry name" value="PP-binding"/>
    <property type="match status" value="1"/>
</dbReference>
<feature type="domain" description="Carrier" evidence="4">
    <location>
        <begin position="59"/>
        <end position="134"/>
    </location>
</feature>
<dbReference type="SUPFAM" id="SSF47336">
    <property type="entry name" value="ACP-like"/>
    <property type="match status" value="1"/>
</dbReference>
<dbReference type="Proteomes" id="UP001198565">
    <property type="component" value="Unassembled WGS sequence"/>
</dbReference>
<evidence type="ECO:0000313" key="5">
    <source>
        <dbReference type="EMBL" id="MBY8885156.1"/>
    </source>
</evidence>
<reference evidence="5 6" key="1">
    <citation type="submission" date="2021-08" db="EMBL/GenBank/DDBJ databases">
        <title>Streptomyces sp. PTM05 isolated from lichen.</title>
        <authorList>
            <person name="Somphong A."/>
            <person name="Phongsopitanun W."/>
            <person name="Tanasupawat S."/>
        </authorList>
    </citation>
    <scope>NUCLEOTIDE SEQUENCE [LARGE SCALE GENOMIC DNA]</scope>
    <source>
        <strain evidence="5 6">Ptm05</strain>
    </source>
</reference>
<dbReference type="Gene3D" id="1.10.1200.10">
    <property type="entry name" value="ACP-like"/>
    <property type="match status" value="1"/>
</dbReference>
<keyword evidence="2" id="KW-0597">Phosphoprotein</keyword>
<dbReference type="PANTHER" id="PTHR45527:SF1">
    <property type="entry name" value="FATTY ACID SYNTHASE"/>
    <property type="match status" value="1"/>
</dbReference>
<evidence type="ECO:0000256" key="2">
    <source>
        <dbReference type="ARBA" id="ARBA00022553"/>
    </source>
</evidence>
<comment type="caution">
    <text evidence="5">The sequence shown here is derived from an EMBL/GenBank/DDBJ whole genome shotgun (WGS) entry which is preliminary data.</text>
</comment>
<gene>
    <name evidence="5" type="ORF">K7472_09905</name>
</gene>
<keyword evidence="1" id="KW-0596">Phosphopantetheine</keyword>
<feature type="compositionally biased region" description="Low complexity" evidence="3">
    <location>
        <begin position="31"/>
        <end position="53"/>
    </location>
</feature>
<dbReference type="InterPro" id="IPR009081">
    <property type="entry name" value="PP-bd_ACP"/>
</dbReference>
<evidence type="ECO:0000256" key="1">
    <source>
        <dbReference type="ARBA" id="ARBA00022450"/>
    </source>
</evidence>
<dbReference type="SMART" id="SM00823">
    <property type="entry name" value="PKS_PP"/>
    <property type="match status" value="1"/>
</dbReference>
<keyword evidence="6" id="KW-1185">Reference proteome</keyword>
<protein>
    <recommendedName>
        <fullName evidence="4">Carrier domain-containing protein</fullName>
    </recommendedName>
</protein>
<name>A0ABS7QPP0_9ACTN</name>
<feature type="region of interest" description="Disordered" evidence="3">
    <location>
        <begin position="1"/>
        <end position="60"/>
    </location>
</feature>
<sequence>MRSNGQTADGATVDRTPLREPDGRNGGASDGGTPSSATSPSPAPANATGTGPSSVGGPLSYDSVRPVVTRIWEQVLRLDGLRPDDDFFELGGHSLAASQVISRMREALRVEVPLAAFFECPTIAELSAYAMTAAATAAHGGGAERNGR</sequence>
<dbReference type="PANTHER" id="PTHR45527">
    <property type="entry name" value="NONRIBOSOMAL PEPTIDE SYNTHETASE"/>
    <property type="match status" value="1"/>
</dbReference>
<proteinExistence type="predicted"/>
<dbReference type="PROSITE" id="PS50075">
    <property type="entry name" value="CARRIER"/>
    <property type="match status" value="1"/>
</dbReference>